<reference evidence="2" key="1">
    <citation type="submission" date="2022-11" db="UniProtKB">
        <authorList>
            <consortium name="WormBaseParasite"/>
        </authorList>
    </citation>
    <scope>IDENTIFICATION</scope>
</reference>
<protein>
    <submittedName>
        <fullName evidence="2">Dynein light chain</fullName>
    </submittedName>
</protein>
<name>A0AC35FF02_9BILA</name>
<sequence length="89" mass="10418">MENCGVVIKNSDMPDEMIETAIECTSQAFKKFNVERHIAHHIKQTFDKRYNPTWHCIVGRSFGSFVSHENQHFIYFYYGNLAILLFKSG</sequence>
<dbReference type="Proteomes" id="UP000887580">
    <property type="component" value="Unplaced"/>
</dbReference>
<accession>A0AC35FF02</accession>
<organism evidence="1 2">
    <name type="scientific">Panagrolaimus sp. PS1159</name>
    <dbReference type="NCBI Taxonomy" id="55785"/>
    <lineage>
        <taxon>Eukaryota</taxon>
        <taxon>Metazoa</taxon>
        <taxon>Ecdysozoa</taxon>
        <taxon>Nematoda</taxon>
        <taxon>Chromadorea</taxon>
        <taxon>Rhabditida</taxon>
        <taxon>Tylenchina</taxon>
        <taxon>Panagrolaimomorpha</taxon>
        <taxon>Panagrolaimoidea</taxon>
        <taxon>Panagrolaimidae</taxon>
        <taxon>Panagrolaimus</taxon>
    </lineage>
</organism>
<evidence type="ECO:0000313" key="2">
    <source>
        <dbReference type="WBParaSite" id="PS1159_v2.g16800.t1"/>
    </source>
</evidence>
<evidence type="ECO:0000313" key="1">
    <source>
        <dbReference type="Proteomes" id="UP000887580"/>
    </source>
</evidence>
<dbReference type="WBParaSite" id="PS1159_v2.g16800.t1">
    <property type="protein sequence ID" value="PS1159_v2.g16800.t1"/>
    <property type="gene ID" value="PS1159_v2.g16800"/>
</dbReference>
<proteinExistence type="predicted"/>